<feature type="transmembrane region" description="Helical" evidence="4">
    <location>
        <begin position="355"/>
        <end position="378"/>
    </location>
</feature>
<dbReference type="InterPro" id="IPR011701">
    <property type="entry name" value="MFS"/>
</dbReference>
<dbReference type="Gene3D" id="1.20.1250.20">
    <property type="entry name" value="MFS general substrate transporter like domains"/>
    <property type="match status" value="1"/>
</dbReference>
<evidence type="ECO:0000313" key="6">
    <source>
        <dbReference type="EMBL" id="MBY8824009.1"/>
    </source>
</evidence>
<evidence type="ECO:0000256" key="4">
    <source>
        <dbReference type="SAM" id="Phobius"/>
    </source>
</evidence>
<feature type="transmembrane region" description="Helical" evidence="4">
    <location>
        <begin position="80"/>
        <end position="103"/>
    </location>
</feature>
<keyword evidence="2 4" id="KW-1133">Transmembrane helix</keyword>
<feature type="transmembrane region" description="Helical" evidence="4">
    <location>
        <begin position="384"/>
        <end position="403"/>
    </location>
</feature>
<dbReference type="InterPro" id="IPR036259">
    <property type="entry name" value="MFS_trans_sf"/>
</dbReference>
<gene>
    <name evidence="6" type="ORF">K7G82_17015</name>
</gene>
<name>A0ABS7PVJ8_9SPHN</name>
<evidence type="ECO:0000259" key="5">
    <source>
        <dbReference type="PROSITE" id="PS50850"/>
    </source>
</evidence>
<feature type="transmembrane region" description="Helical" evidence="4">
    <location>
        <begin position="12"/>
        <end position="36"/>
    </location>
</feature>
<dbReference type="PROSITE" id="PS50850">
    <property type="entry name" value="MFS"/>
    <property type="match status" value="1"/>
</dbReference>
<evidence type="ECO:0000313" key="7">
    <source>
        <dbReference type="Proteomes" id="UP000706039"/>
    </source>
</evidence>
<evidence type="ECO:0000256" key="3">
    <source>
        <dbReference type="ARBA" id="ARBA00023136"/>
    </source>
</evidence>
<evidence type="ECO:0000256" key="1">
    <source>
        <dbReference type="ARBA" id="ARBA00022692"/>
    </source>
</evidence>
<dbReference type="Proteomes" id="UP000706039">
    <property type="component" value="Unassembled WGS sequence"/>
</dbReference>
<dbReference type="PANTHER" id="PTHR23546">
    <property type="entry name" value="TRANSPORT PROTEIN"/>
    <property type="match status" value="1"/>
</dbReference>
<dbReference type="PANTHER" id="PTHR23546:SF1">
    <property type="entry name" value="MEMBRANE PROTEIN"/>
    <property type="match status" value="1"/>
</dbReference>
<sequence>MAIDAAGSRLPRLAFAALFATTLATAIGNTGLISVMPTVGREIGISDFLIAGIFSLSALMWAISSPYWAGLSDRRGRKPLILVGLCGFVFSMMGCGLVVLAGLDRMAAPFIVFLAFLVIRSSYGIFGSASATAAQAYVADHSSGEARVRAIAALGGALSLGTILGPAMAPFLILPPAGLAGPMFLFGLGGAAILLLVAVALPRDTPRYLAGPGEDSGMTARDIWRDAKVRPFLLYGFVVSSAQAANTYTLGFLVIDRLAVPPIAAQGAIGIAMVAGAVAGLVAQWGLIGIGGMMPRALLRWGAALALAGNALIVLLPGYPALVAAFALVNLGYGLARPGFSAGASLVAPDIGQGAVAGALSAIAGAAIVVPPIVAVMLYQLFPAAPFIVLAGSLAALLIYTLITPALAEFSASVPSIVSCER</sequence>
<dbReference type="SUPFAM" id="SSF103473">
    <property type="entry name" value="MFS general substrate transporter"/>
    <property type="match status" value="1"/>
</dbReference>
<reference evidence="6 7" key="1">
    <citation type="submission" date="2021-08" db="EMBL/GenBank/DDBJ databases">
        <authorList>
            <person name="Tuo L."/>
        </authorList>
    </citation>
    <scope>NUCLEOTIDE SEQUENCE [LARGE SCALE GENOMIC DNA]</scope>
    <source>
        <strain evidence="6 7">JCM 31229</strain>
    </source>
</reference>
<proteinExistence type="predicted"/>
<feature type="transmembrane region" description="Helical" evidence="4">
    <location>
        <begin position="109"/>
        <end position="138"/>
    </location>
</feature>
<keyword evidence="1 4" id="KW-0812">Transmembrane</keyword>
<feature type="domain" description="Major facilitator superfamily (MFS) profile" evidence="5">
    <location>
        <begin position="14"/>
        <end position="409"/>
    </location>
</feature>
<organism evidence="6 7">
    <name type="scientific">Sphingomonas colocasiae</name>
    <dbReference type="NCBI Taxonomy" id="1848973"/>
    <lineage>
        <taxon>Bacteria</taxon>
        <taxon>Pseudomonadati</taxon>
        <taxon>Pseudomonadota</taxon>
        <taxon>Alphaproteobacteria</taxon>
        <taxon>Sphingomonadales</taxon>
        <taxon>Sphingomonadaceae</taxon>
        <taxon>Sphingomonas</taxon>
    </lineage>
</organism>
<feature type="transmembrane region" description="Helical" evidence="4">
    <location>
        <begin position="322"/>
        <end position="348"/>
    </location>
</feature>
<feature type="transmembrane region" description="Helical" evidence="4">
    <location>
        <begin position="48"/>
        <end position="68"/>
    </location>
</feature>
<feature type="transmembrane region" description="Helical" evidence="4">
    <location>
        <begin position="150"/>
        <end position="173"/>
    </location>
</feature>
<comment type="caution">
    <text evidence="6">The sequence shown here is derived from an EMBL/GenBank/DDBJ whole genome shotgun (WGS) entry which is preliminary data.</text>
</comment>
<feature type="transmembrane region" description="Helical" evidence="4">
    <location>
        <begin position="267"/>
        <end position="290"/>
    </location>
</feature>
<dbReference type="Pfam" id="PF07690">
    <property type="entry name" value="MFS_1"/>
    <property type="match status" value="1"/>
</dbReference>
<dbReference type="EMBL" id="JAINVV010000008">
    <property type="protein sequence ID" value="MBY8824009.1"/>
    <property type="molecule type" value="Genomic_DNA"/>
</dbReference>
<feature type="transmembrane region" description="Helical" evidence="4">
    <location>
        <begin position="232"/>
        <end position="255"/>
    </location>
</feature>
<dbReference type="InterPro" id="IPR020846">
    <property type="entry name" value="MFS_dom"/>
</dbReference>
<feature type="transmembrane region" description="Helical" evidence="4">
    <location>
        <begin position="179"/>
        <end position="201"/>
    </location>
</feature>
<accession>A0ABS7PVJ8</accession>
<keyword evidence="7" id="KW-1185">Reference proteome</keyword>
<evidence type="ECO:0000256" key="2">
    <source>
        <dbReference type="ARBA" id="ARBA00022989"/>
    </source>
</evidence>
<protein>
    <submittedName>
        <fullName evidence="6">MFS transporter</fullName>
    </submittedName>
</protein>
<keyword evidence="3 4" id="KW-0472">Membrane</keyword>